<gene>
    <name evidence="2" type="ORF">CHLRE_13g564426v5</name>
</gene>
<name>A0A2K3CZ95_CHLRE</name>
<organism evidence="2 3">
    <name type="scientific">Chlamydomonas reinhardtii</name>
    <name type="common">Chlamydomonas smithii</name>
    <dbReference type="NCBI Taxonomy" id="3055"/>
    <lineage>
        <taxon>Eukaryota</taxon>
        <taxon>Viridiplantae</taxon>
        <taxon>Chlorophyta</taxon>
        <taxon>core chlorophytes</taxon>
        <taxon>Chlorophyceae</taxon>
        <taxon>CS clade</taxon>
        <taxon>Chlamydomonadales</taxon>
        <taxon>Chlamydomonadaceae</taxon>
        <taxon>Chlamydomonas</taxon>
    </lineage>
</organism>
<evidence type="ECO:0000313" key="3">
    <source>
        <dbReference type="Proteomes" id="UP000006906"/>
    </source>
</evidence>
<evidence type="ECO:0000256" key="1">
    <source>
        <dbReference type="SAM" id="MobiDB-lite"/>
    </source>
</evidence>
<dbReference type="PaxDb" id="3055-EDP08670"/>
<dbReference type="InParanoid" id="A0A2K3CZ95"/>
<dbReference type="RefSeq" id="XP_042917208.1">
    <property type="nucleotide sequence ID" value="XM_043069233.1"/>
</dbReference>
<feature type="compositionally biased region" description="Low complexity" evidence="1">
    <location>
        <begin position="117"/>
        <end position="126"/>
    </location>
</feature>
<dbReference type="EMBL" id="CM008974">
    <property type="protein sequence ID" value="PNW73569.1"/>
    <property type="molecule type" value="Genomic_DNA"/>
</dbReference>
<proteinExistence type="predicted"/>
<dbReference type="KEGG" id="cre:CHLRE_13g564426v5"/>
<protein>
    <submittedName>
        <fullName evidence="2">Uncharacterized protein</fullName>
    </submittedName>
</protein>
<dbReference type="GeneID" id="66055888"/>
<feature type="compositionally biased region" description="Basic residues" evidence="1">
    <location>
        <begin position="90"/>
        <end position="114"/>
    </location>
</feature>
<keyword evidence="3" id="KW-1185">Reference proteome</keyword>
<feature type="region of interest" description="Disordered" evidence="1">
    <location>
        <begin position="35"/>
        <end position="62"/>
    </location>
</feature>
<sequence>MALQRLLIATACCVIPIALWLFLVGTVPAPTSLGSPHLRNRAEEDGGGTASTATHEQEHKPPELPQLGFAQRLAQQLLHQHAASVALPRHSSHPHPHQHQQQLHPHHVNPRMHHGNTTSTSASALRGAAAVAPASLGAKPAATSATLATSGAAAAAAATAASKTAATVLPPGASAPTRR</sequence>
<feature type="region of interest" description="Disordered" evidence="1">
    <location>
        <begin position="87"/>
        <end position="126"/>
    </location>
</feature>
<evidence type="ECO:0000313" key="2">
    <source>
        <dbReference type="EMBL" id="PNW73569.1"/>
    </source>
</evidence>
<accession>A0A2K3CZ95</accession>
<dbReference type="AlphaFoldDB" id="A0A2K3CZ95"/>
<reference evidence="2 3" key="1">
    <citation type="journal article" date="2007" name="Science">
        <title>The Chlamydomonas genome reveals the evolution of key animal and plant functions.</title>
        <authorList>
            <person name="Merchant S.S."/>
            <person name="Prochnik S.E."/>
            <person name="Vallon O."/>
            <person name="Harris E.H."/>
            <person name="Karpowicz S.J."/>
            <person name="Witman G.B."/>
            <person name="Terry A."/>
            <person name="Salamov A."/>
            <person name="Fritz-Laylin L.K."/>
            <person name="Marechal-Drouard L."/>
            <person name="Marshall W.F."/>
            <person name="Qu L.H."/>
            <person name="Nelson D.R."/>
            <person name="Sanderfoot A.A."/>
            <person name="Spalding M.H."/>
            <person name="Kapitonov V.V."/>
            <person name="Ren Q."/>
            <person name="Ferris P."/>
            <person name="Lindquist E."/>
            <person name="Shapiro H."/>
            <person name="Lucas S.M."/>
            <person name="Grimwood J."/>
            <person name="Schmutz J."/>
            <person name="Cardol P."/>
            <person name="Cerutti H."/>
            <person name="Chanfreau G."/>
            <person name="Chen C.L."/>
            <person name="Cognat V."/>
            <person name="Croft M.T."/>
            <person name="Dent R."/>
            <person name="Dutcher S."/>
            <person name="Fernandez E."/>
            <person name="Fukuzawa H."/>
            <person name="Gonzalez-Ballester D."/>
            <person name="Gonzalez-Halphen D."/>
            <person name="Hallmann A."/>
            <person name="Hanikenne M."/>
            <person name="Hippler M."/>
            <person name="Inwood W."/>
            <person name="Jabbari K."/>
            <person name="Kalanon M."/>
            <person name="Kuras R."/>
            <person name="Lefebvre P.A."/>
            <person name="Lemaire S.D."/>
            <person name="Lobanov A.V."/>
            <person name="Lohr M."/>
            <person name="Manuell A."/>
            <person name="Meier I."/>
            <person name="Mets L."/>
            <person name="Mittag M."/>
            <person name="Mittelmeier T."/>
            <person name="Moroney J.V."/>
            <person name="Moseley J."/>
            <person name="Napoli C."/>
            <person name="Nedelcu A.M."/>
            <person name="Niyogi K."/>
            <person name="Novoselov S.V."/>
            <person name="Paulsen I.T."/>
            <person name="Pazour G."/>
            <person name="Purton S."/>
            <person name="Ral J.P."/>
            <person name="Riano-Pachon D.M."/>
            <person name="Riekhof W."/>
            <person name="Rymarquis L."/>
            <person name="Schroda M."/>
            <person name="Stern D."/>
            <person name="Umen J."/>
            <person name="Willows R."/>
            <person name="Wilson N."/>
            <person name="Zimmer S.L."/>
            <person name="Allmer J."/>
            <person name="Balk J."/>
            <person name="Bisova K."/>
            <person name="Chen C.J."/>
            <person name="Elias M."/>
            <person name="Gendler K."/>
            <person name="Hauser C."/>
            <person name="Lamb M.R."/>
            <person name="Ledford H."/>
            <person name="Long J.C."/>
            <person name="Minagawa J."/>
            <person name="Page M.D."/>
            <person name="Pan J."/>
            <person name="Pootakham W."/>
            <person name="Roje S."/>
            <person name="Rose A."/>
            <person name="Stahlberg E."/>
            <person name="Terauchi A.M."/>
            <person name="Yang P."/>
            <person name="Ball S."/>
            <person name="Bowler C."/>
            <person name="Dieckmann C.L."/>
            <person name="Gladyshev V.N."/>
            <person name="Green P."/>
            <person name="Jorgensen R."/>
            <person name="Mayfield S."/>
            <person name="Mueller-Roeber B."/>
            <person name="Rajamani S."/>
            <person name="Sayre R.T."/>
            <person name="Brokstein P."/>
            <person name="Dubchak I."/>
            <person name="Goodstein D."/>
            <person name="Hornick L."/>
            <person name="Huang Y.W."/>
            <person name="Jhaveri J."/>
            <person name="Luo Y."/>
            <person name="Martinez D."/>
            <person name="Ngau W.C."/>
            <person name="Otillar B."/>
            <person name="Poliakov A."/>
            <person name="Porter A."/>
            <person name="Szajkowski L."/>
            <person name="Werner G."/>
            <person name="Zhou K."/>
            <person name="Grigoriev I.V."/>
            <person name="Rokhsar D.S."/>
            <person name="Grossman A.R."/>
        </authorList>
    </citation>
    <scope>NUCLEOTIDE SEQUENCE [LARGE SCALE GENOMIC DNA]</scope>
    <source>
        <strain evidence="3">CC-503</strain>
    </source>
</reference>
<dbReference type="Proteomes" id="UP000006906">
    <property type="component" value="Chromosome 13"/>
</dbReference>
<dbReference type="Gramene" id="PNW73569">
    <property type="protein sequence ID" value="PNW73569"/>
    <property type="gene ID" value="CHLRE_13g564426v5"/>
</dbReference>